<evidence type="ECO:0000256" key="2">
    <source>
        <dbReference type="ARBA" id="ARBA00022737"/>
    </source>
</evidence>
<dbReference type="EMBL" id="CP045895">
    <property type="protein sequence ID" value="QQP49460.1"/>
    <property type="molecule type" value="Genomic_DNA"/>
</dbReference>
<dbReference type="Pfam" id="PF00030">
    <property type="entry name" value="Crystall"/>
    <property type="match status" value="1"/>
</dbReference>
<dbReference type="PROSITE" id="PS50915">
    <property type="entry name" value="CRYSTALLIN_BETA_GAMMA"/>
    <property type="match status" value="1"/>
</dbReference>
<keyword evidence="2" id="KW-0677">Repeat</keyword>
<protein>
    <recommendedName>
        <fullName evidence="4">Beta/gamma crystallin 'Greek key' domain-containing protein</fullName>
    </recommendedName>
</protein>
<evidence type="ECO:0000313" key="6">
    <source>
        <dbReference type="Proteomes" id="UP000595437"/>
    </source>
</evidence>
<comment type="similarity">
    <text evidence="1">Belongs to the beta/gamma-crystallin family.</text>
</comment>
<evidence type="ECO:0000313" key="5">
    <source>
        <dbReference type="EMBL" id="QQP49460.1"/>
    </source>
</evidence>
<keyword evidence="3" id="KW-0732">Signal</keyword>
<dbReference type="InterPro" id="IPR011024">
    <property type="entry name" value="G_crystallin-like"/>
</dbReference>
<feature type="signal peptide" evidence="3">
    <location>
        <begin position="1"/>
        <end position="25"/>
    </location>
</feature>
<sequence length="184" mass="20810">MEVGGRGVFLVFLFTLYSQKGIVHSASINSCQDLLGIIDEFSLSNFPVFFFEDHPKVKRAIEICRVLRGDTGNQNKEDISLEEEALLEAMKSFENASSRPCTLISYKGQNMRKVLKKISKSVSASRKLRSARSLKVIGPCSWTLYKRRNFKGDNLILEGDREYAKPSDWGWIPGQIRSIKLNAS</sequence>
<proteinExistence type="inferred from homology"/>
<gene>
    <name evidence="5" type="ORF">FKW44_010141</name>
</gene>
<name>A0A7T8HGK0_CALRO</name>
<dbReference type="InterPro" id="IPR001064">
    <property type="entry name" value="Beta/gamma_crystallin"/>
</dbReference>
<evidence type="ECO:0000256" key="1">
    <source>
        <dbReference type="ARBA" id="ARBA00009646"/>
    </source>
</evidence>
<dbReference type="Proteomes" id="UP000595437">
    <property type="component" value="Chromosome 6"/>
</dbReference>
<evidence type="ECO:0000259" key="4">
    <source>
        <dbReference type="PROSITE" id="PS50915"/>
    </source>
</evidence>
<organism evidence="5 6">
    <name type="scientific">Caligus rogercresseyi</name>
    <name type="common">Sea louse</name>
    <dbReference type="NCBI Taxonomy" id="217165"/>
    <lineage>
        <taxon>Eukaryota</taxon>
        <taxon>Metazoa</taxon>
        <taxon>Ecdysozoa</taxon>
        <taxon>Arthropoda</taxon>
        <taxon>Crustacea</taxon>
        <taxon>Multicrustacea</taxon>
        <taxon>Hexanauplia</taxon>
        <taxon>Copepoda</taxon>
        <taxon>Siphonostomatoida</taxon>
        <taxon>Caligidae</taxon>
        <taxon>Caligus</taxon>
    </lineage>
</organism>
<evidence type="ECO:0000256" key="3">
    <source>
        <dbReference type="SAM" id="SignalP"/>
    </source>
</evidence>
<dbReference type="SUPFAM" id="SSF49695">
    <property type="entry name" value="gamma-Crystallin-like"/>
    <property type="match status" value="1"/>
</dbReference>
<keyword evidence="6" id="KW-1185">Reference proteome</keyword>
<dbReference type="Gene3D" id="2.60.20.10">
    <property type="entry name" value="Crystallins"/>
    <property type="match status" value="1"/>
</dbReference>
<accession>A0A7T8HGK0</accession>
<reference evidence="6" key="1">
    <citation type="submission" date="2021-01" db="EMBL/GenBank/DDBJ databases">
        <title>Caligus Genome Assembly.</title>
        <authorList>
            <person name="Gallardo-Escarate C."/>
        </authorList>
    </citation>
    <scope>NUCLEOTIDE SEQUENCE [LARGE SCALE GENOMIC DNA]</scope>
</reference>
<feature type="chain" id="PRO_5031226589" description="Beta/gamma crystallin 'Greek key' domain-containing protein" evidence="3">
    <location>
        <begin position="26"/>
        <end position="184"/>
    </location>
</feature>
<dbReference type="AlphaFoldDB" id="A0A7T8HGK0"/>
<feature type="domain" description="Beta/gamma crystallin 'Greek key'" evidence="4">
    <location>
        <begin position="140"/>
        <end position="183"/>
    </location>
</feature>